<comment type="subunit">
    <text evidence="3">Heterodimer of an alpha and a beta chain.</text>
</comment>
<evidence type="ECO:0000256" key="11">
    <source>
        <dbReference type="ARBA" id="ARBA00023052"/>
    </source>
</evidence>
<dbReference type="EMBL" id="JABEQL010000003">
    <property type="protein sequence ID" value="MBB2178108.1"/>
    <property type="molecule type" value="Genomic_DNA"/>
</dbReference>
<dbReference type="Pfam" id="PF00364">
    <property type="entry name" value="Biotin_lipoyl"/>
    <property type="match status" value="1"/>
</dbReference>
<keyword evidence="12 14" id="KW-0670">Pyruvate</keyword>
<keyword evidence="6" id="KW-0479">Metal-binding</keyword>
<dbReference type="Pfam" id="PF02780">
    <property type="entry name" value="Transketolase_C"/>
    <property type="match status" value="1"/>
</dbReference>
<evidence type="ECO:0000256" key="5">
    <source>
        <dbReference type="ARBA" id="ARBA00016138"/>
    </source>
</evidence>
<evidence type="ECO:0000256" key="8">
    <source>
        <dbReference type="ARBA" id="ARBA00022946"/>
    </source>
</evidence>
<dbReference type="InterPro" id="IPR009014">
    <property type="entry name" value="Transketo_C/PFOR_II"/>
</dbReference>
<evidence type="ECO:0000256" key="6">
    <source>
        <dbReference type="ARBA" id="ARBA00022723"/>
    </source>
</evidence>
<dbReference type="Gene3D" id="2.40.50.100">
    <property type="match status" value="1"/>
</dbReference>
<dbReference type="GO" id="GO:0046872">
    <property type="term" value="F:metal ion binding"/>
    <property type="evidence" value="ECO:0007669"/>
    <property type="project" value="UniProtKB-KW"/>
</dbReference>
<evidence type="ECO:0000256" key="2">
    <source>
        <dbReference type="ARBA" id="ARBA00001964"/>
    </source>
</evidence>
<dbReference type="InterPro" id="IPR027110">
    <property type="entry name" value="PDHB_mito-type"/>
</dbReference>
<evidence type="ECO:0000256" key="1">
    <source>
        <dbReference type="ARBA" id="ARBA00001938"/>
    </source>
</evidence>
<evidence type="ECO:0000256" key="10">
    <source>
        <dbReference type="ARBA" id="ARBA00023002"/>
    </source>
</evidence>
<dbReference type="InterPro" id="IPR029061">
    <property type="entry name" value="THDP-binding"/>
</dbReference>
<comment type="cofactor">
    <cofactor evidence="2 14">
        <name>thiamine diphosphate</name>
        <dbReference type="ChEBI" id="CHEBI:58937"/>
    </cofactor>
</comment>
<organism evidence="16 17">
    <name type="scientific">Gluconacetobacter tumulicola</name>
    <dbReference type="NCBI Taxonomy" id="1017177"/>
    <lineage>
        <taxon>Bacteria</taxon>
        <taxon>Pseudomonadati</taxon>
        <taxon>Pseudomonadota</taxon>
        <taxon>Alphaproteobacteria</taxon>
        <taxon>Acetobacterales</taxon>
        <taxon>Acetobacteraceae</taxon>
        <taxon>Gluconacetobacter</taxon>
    </lineage>
</organism>
<dbReference type="Gene3D" id="3.40.50.970">
    <property type="match status" value="1"/>
</dbReference>
<dbReference type="CDD" id="cd07036">
    <property type="entry name" value="TPP_PYR_E1-PDHc-beta_like"/>
    <property type="match status" value="1"/>
</dbReference>
<dbReference type="SUPFAM" id="SSF52518">
    <property type="entry name" value="Thiamin diphosphate-binding fold (THDP-binding)"/>
    <property type="match status" value="1"/>
</dbReference>
<comment type="cofactor">
    <cofactor evidence="1">
        <name>(R)-lipoate</name>
        <dbReference type="ChEBI" id="CHEBI:83088"/>
    </cofactor>
</comment>
<dbReference type="PROSITE" id="PS00189">
    <property type="entry name" value="LIPOYL"/>
    <property type="match status" value="1"/>
</dbReference>
<evidence type="ECO:0000259" key="15">
    <source>
        <dbReference type="PROSITE" id="PS50968"/>
    </source>
</evidence>
<gene>
    <name evidence="16" type="ORF">HLH29_02800</name>
</gene>
<dbReference type="InterPro" id="IPR000089">
    <property type="entry name" value="Biotin_lipoyl"/>
</dbReference>
<accession>A0A7W4P7A2</accession>
<evidence type="ECO:0000256" key="13">
    <source>
        <dbReference type="ARBA" id="ARBA00025211"/>
    </source>
</evidence>
<comment type="catalytic activity">
    <reaction evidence="14">
        <text>N(6)-[(R)-lipoyl]-L-lysyl-[protein] + pyruvate + H(+) = N(6)-[(R)-S(8)-acetyldihydrolipoyl]-L-lysyl-[protein] + CO2</text>
        <dbReference type="Rhea" id="RHEA:19189"/>
        <dbReference type="Rhea" id="RHEA-COMP:10474"/>
        <dbReference type="Rhea" id="RHEA-COMP:10478"/>
        <dbReference type="ChEBI" id="CHEBI:15361"/>
        <dbReference type="ChEBI" id="CHEBI:15378"/>
        <dbReference type="ChEBI" id="CHEBI:16526"/>
        <dbReference type="ChEBI" id="CHEBI:83099"/>
        <dbReference type="ChEBI" id="CHEBI:83111"/>
        <dbReference type="EC" id="1.2.4.1"/>
    </reaction>
</comment>
<keyword evidence="11 14" id="KW-0786">Thiamine pyrophosphate</keyword>
<comment type="function">
    <text evidence="13">The pyruvate dehydrogenase complex catalyzes the overall conversion of pyruvate to acetyl-CoA and CO(2). It contains multiple copies of three enzymatic components: pyruvate dehydrogenase (E1), dihydrolipoamide acetyltransferase (E2) and lipoamide dehydrogenase (E3).</text>
</comment>
<dbReference type="PROSITE" id="PS50968">
    <property type="entry name" value="BIOTINYL_LIPOYL"/>
    <property type="match status" value="1"/>
</dbReference>
<keyword evidence="17" id="KW-1185">Reference proteome</keyword>
<dbReference type="PANTHER" id="PTHR11624">
    <property type="entry name" value="DEHYDROGENASE RELATED"/>
    <property type="match status" value="1"/>
</dbReference>
<dbReference type="FunFam" id="3.40.50.920:FF:000001">
    <property type="entry name" value="Pyruvate dehydrogenase E1 beta subunit"/>
    <property type="match status" value="1"/>
</dbReference>
<dbReference type="PANTHER" id="PTHR11624:SF96">
    <property type="entry name" value="PYRUVATE DEHYDROGENASE E1 COMPONENT SUBUNIT BETA, MITOCHONDRIAL"/>
    <property type="match status" value="1"/>
</dbReference>
<dbReference type="NCBIfam" id="NF008854">
    <property type="entry name" value="PRK11892.1"/>
    <property type="match status" value="1"/>
</dbReference>
<evidence type="ECO:0000256" key="7">
    <source>
        <dbReference type="ARBA" id="ARBA00022823"/>
    </source>
</evidence>
<dbReference type="RefSeq" id="WP_182964499.1">
    <property type="nucleotide sequence ID" value="NZ_BAABGC010000011.1"/>
</dbReference>
<dbReference type="Proteomes" id="UP000525623">
    <property type="component" value="Unassembled WGS sequence"/>
</dbReference>
<sequence>MTTQILMPALSPTMTEGKLARWLKTPGDHIAAGDVIAEIETDKATMEVEAVDEGTLADILVPEGTEHVAVNTPIANLQSEGADAAPAAAPKAAVPAAAQTAPAAPAQAAPAAPTVAPDKEWGETVEITVREALRDAMAAELRRDEDVFLIGEEVAQYQGAYKVSQGLLDEFGEKRVIDTPITEHGFTGMAVGAALTGLKPIVEFMTMNFAMQAIDHIINSAAKTRYMSGGQISCPIVFRGPNGAAARVGAQHSQCYASWYGHVPGLKVVAPWSSADAKGLLRAAIRDPNPVIVLENEILYGQKFPCPIDDDFILPIGRAKIEREGTDVTIVAFSIMVGTALEAAAILAEQGISAEVINLRTIRPLDTETIVASVKKTSRLVCVEEGWPFAGIGAEVAMQVIEHAFDYLDAPPARVAGADVPMPFAANLEKLALPNPTWVVDAVRKLV</sequence>
<dbReference type="SUPFAM" id="SSF51230">
    <property type="entry name" value="Single hybrid motif"/>
    <property type="match status" value="1"/>
</dbReference>
<keyword evidence="9" id="KW-0630">Potassium</keyword>
<dbReference type="SMART" id="SM00861">
    <property type="entry name" value="Transket_pyr"/>
    <property type="match status" value="1"/>
</dbReference>
<keyword evidence="7" id="KW-0450">Lipoyl</keyword>
<dbReference type="InterPro" id="IPR033248">
    <property type="entry name" value="Transketolase_C"/>
</dbReference>
<dbReference type="Pfam" id="PF02779">
    <property type="entry name" value="Transket_pyr"/>
    <property type="match status" value="1"/>
</dbReference>
<feature type="domain" description="Lipoyl-binding" evidence="15">
    <location>
        <begin position="2"/>
        <end position="78"/>
    </location>
</feature>
<evidence type="ECO:0000256" key="14">
    <source>
        <dbReference type="RuleBase" id="RU364074"/>
    </source>
</evidence>
<dbReference type="InterPro" id="IPR011053">
    <property type="entry name" value="Single_hybrid_motif"/>
</dbReference>
<protein>
    <recommendedName>
        <fullName evidence="5 14">Pyruvate dehydrogenase E1 component subunit beta</fullName>
        <ecNumber evidence="4 14">1.2.4.1</ecNumber>
    </recommendedName>
</protein>
<name>A0A7W4P7A2_9PROT</name>
<dbReference type="InterPro" id="IPR005475">
    <property type="entry name" value="Transketolase-like_Pyr-bd"/>
</dbReference>
<comment type="function">
    <text evidence="14">The pyruvate dehydrogenase complex catalyzes the overall conversion of pyruvate to acetyl-CoA and CO2.</text>
</comment>
<dbReference type="AlphaFoldDB" id="A0A7W4P7A2"/>
<evidence type="ECO:0000256" key="4">
    <source>
        <dbReference type="ARBA" id="ARBA00012281"/>
    </source>
</evidence>
<dbReference type="NCBIfam" id="NF006667">
    <property type="entry name" value="PRK09212.1"/>
    <property type="match status" value="1"/>
</dbReference>
<evidence type="ECO:0000256" key="3">
    <source>
        <dbReference type="ARBA" id="ARBA00011870"/>
    </source>
</evidence>
<keyword evidence="10 14" id="KW-0560">Oxidoreductase</keyword>
<evidence type="ECO:0000313" key="17">
    <source>
        <dbReference type="Proteomes" id="UP000525623"/>
    </source>
</evidence>
<evidence type="ECO:0000256" key="12">
    <source>
        <dbReference type="ARBA" id="ARBA00023317"/>
    </source>
</evidence>
<proteinExistence type="predicted"/>
<reference evidence="16 17" key="1">
    <citation type="submission" date="2020-04" db="EMBL/GenBank/DDBJ databases">
        <title>Description of novel Gluconacetobacter.</title>
        <authorList>
            <person name="Sombolestani A."/>
        </authorList>
    </citation>
    <scope>NUCLEOTIDE SEQUENCE [LARGE SCALE GENOMIC DNA]</scope>
    <source>
        <strain evidence="16 17">LMG 27725</strain>
    </source>
</reference>
<comment type="caution">
    <text evidence="16">The sequence shown here is derived from an EMBL/GenBank/DDBJ whole genome shotgun (WGS) entry which is preliminary data.</text>
</comment>
<dbReference type="SUPFAM" id="SSF52922">
    <property type="entry name" value="TK C-terminal domain-like"/>
    <property type="match status" value="1"/>
</dbReference>
<keyword evidence="8" id="KW-0809">Transit peptide</keyword>
<dbReference type="GO" id="GO:0004739">
    <property type="term" value="F:pyruvate dehydrogenase (acetyl-transferring) activity"/>
    <property type="evidence" value="ECO:0007669"/>
    <property type="project" value="UniProtKB-UniRule"/>
</dbReference>
<evidence type="ECO:0000313" key="16">
    <source>
        <dbReference type="EMBL" id="MBB2178108.1"/>
    </source>
</evidence>
<dbReference type="FunFam" id="3.40.50.970:FF:000006">
    <property type="entry name" value="Pyruvate dehydrogenase E1 component subunit beta"/>
    <property type="match status" value="1"/>
</dbReference>
<dbReference type="InterPro" id="IPR003016">
    <property type="entry name" value="2-oxoA_DH_lipoyl-BS"/>
</dbReference>
<dbReference type="EC" id="1.2.4.1" evidence="4 14"/>
<dbReference type="GO" id="GO:0006086">
    <property type="term" value="P:pyruvate decarboxylation to acetyl-CoA"/>
    <property type="evidence" value="ECO:0007669"/>
    <property type="project" value="InterPro"/>
</dbReference>
<dbReference type="Gene3D" id="3.40.50.920">
    <property type="match status" value="1"/>
</dbReference>
<evidence type="ECO:0000256" key="9">
    <source>
        <dbReference type="ARBA" id="ARBA00022958"/>
    </source>
</evidence>
<dbReference type="FunFam" id="2.40.50.100:FF:000010">
    <property type="entry name" value="Acetyltransferase component of pyruvate dehydrogenase complex"/>
    <property type="match status" value="1"/>
</dbReference>
<dbReference type="CDD" id="cd06849">
    <property type="entry name" value="lipoyl_domain"/>
    <property type="match status" value="1"/>
</dbReference>